<dbReference type="eggNOG" id="COG2148">
    <property type="taxonomic scope" value="Bacteria"/>
</dbReference>
<dbReference type="EMBL" id="AE017285">
    <property type="protein sequence ID" value="AAS94764.1"/>
    <property type="molecule type" value="Genomic_DNA"/>
</dbReference>
<feature type="transmembrane region" description="Helical" evidence="9">
    <location>
        <begin position="114"/>
        <end position="134"/>
    </location>
</feature>
<dbReference type="Proteomes" id="UP000002194">
    <property type="component" value="Chromosome"/>
</dbReference>
<feature type="transmembrane region" description="Helical" evidence="9">
    <location>
        <begin position="91"/>
        <end position="108"/>
    </location>
</feature>
<dbReference type="PANTHER" id="PTHR30576:SF4">
    <property type="entry name" value="UNDECAPRENYL-PHOSPHATE GALACTOSE PHOSPHOTRANSFERASE"/>
    <property type="match status" value="1"/>
</dbReference>
<dbReference type="NCBIfam" id="TIGR03025">
    <property type="entry name" value="EPS_sugtrans"/>
    <property type="match status" value="1"/>
</dbReference>
<evidence type="ECO:0000256" key="6">
    <source>
        <dbReference type="ARBA" id="ARBA00022692"/>
    </source>
</evidence>
<keyword evidence="4" id="KW-1003">Cell membrane</keyword>
<sequence length="479" mass="53898">MSMVLSFLKKFVENHVMSRHTVAVTLFLTDMAVILGTAIGVGLLRHAFDGYLDPTHYLRLLPFLLLFPAASFAMGLYQSVPLPPPCELKRLSLATCCTYLAIAIFIFFTRGGELYSRLTFALAGLVSLVAVPVARHLVRQRMARHRGWAAPALLFGKPHHVQPLAHILLSSPSLGLEPVAIVSAEHSTCHDFGCLPAFDAETTRQYAAGHPEAYAIVVMESYDEADRAHLVEHLSRLFCSVILLRSSTMSTGNIWLSPIEIGGLPGLMVRQNLLDPRRLTVKRTLDLIATTLALPLILPVMAVIALCIRLETPGPALFTQRRIGRDGYHFDILKFRTMYNDADTRLAECLEQSPELDAEWRRDHKLRCDPRVTRVGAFLRKTSLDELPQLWNVLRGDMSLVGPRPIVDSEVQRYDAAFATYTRVRPGITGLWQVSGRNNLSYPERVQRDMYYISNWSVWFDIWIIARTIPVVLHRDGAY</sequence>
<dbReference type="GO" id="GO:0005886">
    <property type="term" value="C:plasma membrane"/>
    <property type="evidence" value="ECO:0007669"/>
    <property type="project" value="UniProtKB-SubCell"/>
</dbReference>
<dbReference type="KEGG" id="dvu:DVU_0281"/>
<dbReference type="DNASU" id="2796691"/>
<feature type="transmembrane region" description="Helical" evidence="9">
    <location>
        <begin position="21"/>
        <end position="44"/>
    </location>
</feature>
<evidence type="ECO:0000313" key="11">
    <source>
        <dbReference type="EMBL" id="AAS94764.1"/>
    </source>
</evidence>
<dbReference type="PATRIC" id="fig|882.5.peg.268"/>
<dbReference type="OrthoDB" id="9808602at2"/>
<dbReference type="PhylomeDB" id="Q72FD3"/>
<dbReference type="NCBIfam" id="TIGR03022">
    <property type="entry name" value="WbaP_sugtrans"/>
    <property type="match status" value="1"/>
</dbReference>
<dbReference type="Pfam" id="PF02397">
    <property type="entry name" value="Bac_transf"/>
    <property type="match status" value="1"/>
</dbReference>
<dbReference type="AlphaFoldDB" id="Q72FD3"/>
<evidence type="ECO:0000259" key="10">
    <source>
        <dbReference type="Pfam" id="PF02397"/>
    </source>
</evidence>
<dbReference type="GO" id="GO:0016780">
    <property type="term" value="F:phosphotransferase activity, for other substituted phosphate groups"/>
    <property type="evidence" value="ECO:0007669"/>
    <property type="project" value="TreeGrafter"/>
</dbReference>
<dbReference type="STRING" id="882.DVU_0281"/>
<accession>Q72FD3</accession>
<evidence type="ECO:0000256" key="2">
    <source>
        <dbReference type="ARBA" id="ARBA00004236"/>
    </source>
</evidence>
<dbReference type="EnsemblBacteria" id="AAS94764">
    <property type="protein sequence ID" value="AAS94764"/>
    <property type="gene ID" value="DVU_0281"/>
</dbReference>
<feature type="transmembrane region" description="Helical" evidence="9">
    <location>
        <begin position="287"/>
        <end position="306"/>
    </location>
</feature>
<evidence type="ECO:0000256" key="7">
    <source>
        <dbReference type="ARBA" id="ARBA00022989"/>
    </source>
</evidence>
<gene>
    <name evidence="11" type="ordered locus">DVU_0281</name>
</gene>
<keyword evidence="7 9" id="KW-1133">Transmembrane helix</keyword>
<evidence type="ECO:0000256" key="9">
    <source>
        <dbReference type="SAM" id="Phobius"/>
    </source>
</evidence>
<keyword evidence="12" id="KW-1185">Reference proteome</keyword>
<comment type="subcellular location">
    <subcellularLocation>
        <location evidence="2">Cell membrane</location>
    </subcellularLocation>
    <subcellularLocation>
        <location evidence="1">Membrane</location>
        <topology evidence="1">Multi-pass membrane protein</topology>
    </subcellularLocation>
</comment>
<dbReference type="PANTHER" id="PTHR30576">
    <property type="entry name" value="COLANIC BIOSYNTHESIS UDP-GLUCOSE LIPID CARRIER TRANSFERASE"/>
    <property type="match status" value="1"/>
</dbReference>
<organism evidence="11 12">
    <name type="scientific">Nitratidesulfovibrio vulgaris (strain ATCC 29579 / DSM 644 / CCUG 34227 / NCIMB 8303 / VKM B-1760 / Hildenborough)</name>
    <name type="common">Desulfovibrio vulgaris</name>
    <dbReference type="NCBI Taxonomy" id="882"/>
    <lineage>
        <taxon>Bacteria</taxon>
        <taxon>Pseudomonadati</taxon>
        <taxon>Thermodesulfobacteriota</taxon>
        <taxon>Desulfovibrionia</taxon>
        <taxon>Desulfovibrionales</taxon>
        <taxon>Desulfovibrionaceae</taxon>
        <taxon>Nitratidesulfovibrio</taxon>
    </lineage>
</organism>
<feature type="transmembrane region" description="Helical" evidence="9">
    <location>
        <begin position="56"/>
        <end position="79"/>
    </location>
</feature>
<proteinExistence type="inferred from homology"/>
<dbReference type="InterPro" id="IPR017472">
    <property type="entry name" value="Undecaprenyl-P_galact_Ptfrase"/>
</dbReference>
<reference evidence="11 12" key="1">
    <citation type="journal article" date="2004" name="Nat. Biotechnol.">
        <title>The genome sequence of the anaerobic, sulfate-reducing bacterium Desulfovibrio vulgaris Hildenborough.</title>
        <authorList>
            <person name="Heidelberg J.F."/>
            <person name="Seshadri R."/>
            <person name="Haveman S.A."/>
            <person name="Hemme C.L."/>
            <person name="Paulsen I.T."/>
            <person name="Kolonay J.F."/>
            <person name="Eisen J.A."/>
            <person name="Ward N."/>
            <person name="Methe B."/>
            <person name="Brinkac L.M."/>
            <person name="Daugherty S.C."/>
            <person name="Deboy R.T."/>
            <person name="Dodson R.J."/>
            <person name="Durkin A.S."/>
            <person name="Madupu R."/>
            <person name="Nelson W.C."/>
            <person name="Sullivan S.A."/>
            <person name="Fouts D."/>
            <person name="Haft D.H."/>
            <person name="Selengut J."/>
            <person name="Peterson J.D."/>
            <person name="Davidsen T.M."/>
            <person name="Zafar N."/>
            <person name="Zhou L."/>
            <person name="Radune D."/>
            <person name="Dimitrov G."/>
            <person name="Hance M."/>
            <person name="Tran K."/>
            <person name="Khouri H."/>
            <person name="Gill J."/>
            <person name="Utterback T.R."/>
            <person name="Feldblyum T.V."/>
            <person name="Wall J.D."/>
            <person name="Voordouw G."/>
            <person name="Fraser C.M."/>
        </authorList>
    </citation>
    <scope>NUCLEOTIDE SEQUENCE [LARGE SCALE GENOMIC DNA]</scope>
    <source>
        <strain evidence="12">ATCC 29579 / DSM 644 / NCIMB 8303 / VKM B-1760 / Hildenborough</strain>
    </source>
</reference>
<dbReference type="PaxDb" id="882-DVU_0281"/>
<feature type="domain" description="Bacterial sugar transferase" evidence="10">
    <location>
        <begin position="282"/>
        <end position="473"/>
    </location>
</feature>
<keyword evidence="6 9" id="KW-0812">Transmembrane</keyword>
<evidence type="ECO:0000256" key="4">
    <source>
        <dbReference type="ARBA" id="ARBA00022475"/>
    </source>
</evidence>
<evidence type="ECO:0000313" key="12">
    <source>
        <dbReference type="Proteomes" id="UP000002194"/>
    </source>
</evidence>
<dbReference type="HOGENOM" id="CLU_024920_3_5_7"/>
<keyword evidence="8 9" id="KW-0472">Membrane</keyword>
<evidence type="ECO:0000256" key="8">
    <source>
        <dbReference type="ARBA" id="ARBA00023136"/>
    </source>
</evidence>
<evidence type="ECO:0000256" key="1">
    <source>
        <dbReference type="ARBA" id="ARBA00004141"/>
    </source>
</evidence>
<dbReference type="InterPro" id="IPR017475">
    <property type="entry name" value="EPS_sugar_tfrase"/>
</dbReference>
<dbReference type="InterPro" id="IPR003362">
    <property type="entry name" value="Bact_transf"/>
</dbReference>
<dbReference type="GO" id="GO:0000271">
    <property type="term" value="P:polysaccharide biosynthetic process"/>
    <property type="evidence" value="ECO:0007669"/>
    <property type="project" value="InterPro"/>
</dbReference>
<evidence type="ECO:0000256" key="3">
    <source>
        <dbReference type="ARBA" id="ARBA00006464"/>
    </source>
</evidence>
<name>Q72FD3_NITV2</name>
<keyword evidence="5" id="KW-0808">Transferase</keyword>
<protein>
    <submittedName>
        <fullName evidence="11">Exopolysaccharide biosynthesis protein, putative</fullName>
    </submittedName>
</protein>
<evidence type="ECO:0000256" key="5">
    <source>
        <dbReference type="ARBA" id="ARBA00022679"/>
    </source>
</evidence>
<dbReference type="Pfam" id="PF13727">
    <property type="entry name" value="CoA_binding_3"/>
    <property type="match status" value="1"/>
</dbReference>
<comment type="similarity">
    <text evidence="3">Belongs to the bacterial sugar transferase family.</text>
</comment>